<dbReference type="EMBL" id="BAAAQM010000023">
    <property type="protein sequence ID" value="GAA1976895.1"/>
    <property type="molecule type" value="Genomic_DNA"/>
</dbReference>
<keyword evidence="3 4" id="KW-0456">Lyase</keyword>
<dbReference type="Proteomes" id="UP001499854">
    <property type="component" value="Unassembled WGS sequence"/>
</dbReference>
<protein>
    <recommendedName>
        <fullName evidence="4">Chorismate dehydratase</fullName>
        <ecNumber evidence="4">4.2.1.151</ecNumber>
    </recommendedName>
    <alternativeName>
        <fullName evidence="4">Menaquinone biosynthetic enzyme MqnA</fullName>
    </alternativeName>
</protein>
<comment type="function">
    <text evidence="4">Catalyzes the dehydration of chorismate into 3-[(1-carboxyvinyl)oxy]benzoate, a step in the biosynthesis of menaquinone (MK, vitamin K2).</text>
</comment>
<evidence type="ECO:0000256" key="2">
    <source>
        <dbReference type="ARBA" id="ARBA00022428"/>
    </source>
</evidence>
<keyword evidence="2 4" id="KW-0474">Menaquinone biosynthesis</keyword>
<dbReference type="HAMAP" id="MF_00995">
    <property type="entry name" value="MqnA"/>
    <property type="match status" value="1"/>
</dbReference>
<evidence type="ECO:0000313" key="6">
    <source>
        <dbReference type="Proteomes" id="UP001499854"/>
    </source>
</evidence>
<comment type="pathway">
    <text evidence="1 4">Quinol/quinone metabolism; menaquinone biosynthesis.</text>
</comment>
<dbReference type="RefSeq" id="WP_344658723.1">
    <property type="nucleotide sequence ID" value="NZ_BAAAQM010000023.1"/>
</dbReference>
<dbReference type="Gene3D" id="3.40.190.10">
    <property type="entry name" value="Periplasmic binding protein-like II"/>
    <property type="match status" value="2"/>
</dbReference>
<dbReference type="InterPro" id="IPR030868">
    <property type="entry name" value="MqnA"/>
</dbReference>
<proteinExistence type="inferred from homology"/>
<name>A0ABP5DAL4_9ACTN</name>
<comment type="caution">
    <text evidence="5">The sequence shown here is derived from an EMBL/GenBank/DDBJ whole genome shotgun (WGS) entry which is preliminary data.</text>
</comment>
<evidence type="ECO:0000256" key="4">
    <source>
        <dbReference type="HAMAP-Rule" id="MF_00995"/>
    </source>
</evidence>
<comment type="similarity">
    <text evidence="4">Belongs to the MqnA/MqnD family. MqnA subfamily.</text>
</comment>
<sequence length="296" mass="32917">MDDNSGARLEAHLTQCRRRPRVGHIQFLNCLPIYWGLVSSGAILDMELVKHSPDVLSNLLVAGDLDIGPISLVEYLRHADDLVVLPDVAVGSDGPVTSCNLVSRVPFEELGGARVALGSTSRTTVELAQLILREKYGVRPDYFPCAPDLELMLREGAAGVIIGDPALRAWLHDARRLGADLLDLGQAWKDWTGLPMVFAVWAVRREYLEKFPDIVHEVHAAFLRSRDISLEHVDKVARQVERWEQFPAAELEDYFTTLDFSLGERQLEGVREFARQVGPQIGVPVVPEIALLGTRV</sequence>
<evidence type="ECO:0000313" key="5">
    <source>
        <dbReference type="EMBL" id="GAA1976895.1"/>
    </source>
</evidence>
<comment type="catalytic activity">
    <reaction evidence="4">
        <text>chorismate = 3-[(1-carboxyvinyl)-oxy]benzoate + H2O</text>
        <dbReference type="Rhea" id="RHEA:40051"/>
        <dbReference type="ChEBI" id="CHEBI:15377"/>
        <dbReference type="ChEBI" id="CHEBI:29748"/>
        <dbReference type="ChEBI" id="CHEBI:76981"/>
        <dbReference type="EC" id="4.2.1.151"/>
    </reaction>
</comment>
<dbReference type="PANTHER" id="PTHR37690">
    <property type="entry name" value="CHORISMATE DEHYDRATASE"/>
    <property type="match status" value="1"/>
</dbReference>
<evidence type="ECO:0000256" key="1">
    <source>
        <dbReference type="ARBA" id="ARBA00004863"/>
    </source>
</evidence>
<dbReference type="CDD" id="cd13634">
    <property type="entry name" value="PBP2_Sco4506"/>
    <property type="match status" value="1"/>
</dbReference>
<accession>A0ABP5DAL4</accession>
<dbReference type="SUPFAM" id="SSF53850">
    <property type="entry name" value="Periplasmic binding protein-like II"/>
    <property type="match status" value="1"/>
</dbReference>
<gene>
    <name evidence="4" type="primary">mqnA</name>
    <name evidence="5" type="ORF">GCM10009838_41510</name>
</gene>
<organism evidence="5 6">
    <name type="scientific">Catenulispora subtropica</name>
    <dbReference type="NCBI Taxonomy" id="450798"/>
    <lineage>
        <taxon>Bacteria</taxon>
        <taxon>Bacillati</taxon>
        <taxon>Actinomycetota</taxon>
        <taxon>Actinomycetes</taxon>
        <taxon>Catenulisporales</taxon>
        <taxon>Catenulisporaceae</taxon>
        <taxon>Catenulispora</taxon>
    </lineage>
</organism>
<evidence type="ECO:0000256" key="3">
    <source>
        <dbReference type="ARBA" id="ARBA00023239"/>
    </source>
</evidence>
<dbReference type="InterPro" id="IPR003773">
    <property type="entry name" value="Menaquinone_biosynth"/>
</dbReference>
<dbReference type="Pfam" id="PF02621">
    <property type="entry name" value="VitK2_biosynth"/>
    <property type="match status" value="1"/>
</dbReference>
<reference evidence="6" key="1">
    <citation type="journal article" date="2019" name="Int. J. Syst. Evol. Microbiol.">
        <title>The Global Catalogue of Microorganisms (GCM) 10K type strain sequencing project: providing services to taxonomists for standard genome sequencing and annotation.</title>
        <authorList>
            <consortium name="The Broad Institute Genomics Platform"/>
            <consortium name="The Broad Institute Genome Sequencing Center for Infectious Disease"/>
            <person name="Wu L."/>
            <person name="Ma J."/>
        </authorList>
    </citation>
    <scope>NUCLEOTIDE SEQUENCE [LARGE SCALE GENOMIC DNA]</scope>
    <source>
        <strain evidence="6">JCM 16013</strain>
    </source>
</reference>
<dbReference type="PANTHER" id="PTHR37690:SF1">
    <property type="entry name" value="CHORISMATE DEHYDRATASE"/>
    <property type="match status" value="1"/>
</dbReference>
<dbReference type="EC" id="4.2.1.151" evidence="4"/>
<keyword evidence="6" id="KW-1185">Reference proteome</keyword>